<organism evidence="1 2">
    <name type="scientific">Melastoma candidum</name>
    <dbReference type="NCBI Taxonomy" id="119954"/>
    <lineage>
        <taxon>Eukaryota</taxon>
        <taxon>Viridiplantae</taxon>
        <taxon>Streptophyta</taxon>
        <taxon>Embryophyta</taxon>
        <taxon>Tracheophyta</taxon>
        <taxon>Spermatophyta</taxon>
        <taxon>Magnoliopsida</taxon>
        <taxon>eudicotyledons</taxon>
        <taxon>Gunneridae</taxon>
        <taxon>Pentapetalae</taxon>
        <taxon>rosids</taxon>
        <taxon>malvids</taxon>
        <taxon>Myrtales</taxon>
        <taxon>Melastomataceae</taxon>
        <taxon>Melastomatoideae</taxon>
        <taxon>Melastomateae</taxon>
        <taxon>Melastoma</taxon>
    </lineage>
</organism>
<evidence type="ECO:0000313" key="1">
    <source>
        <dbReference type="EMBL" id="KAI4375857.1"/>
    </source>
</evidence>
<reference evidence="2" key="1">
    <citation type="journal article" date="2023" name="Front. Plant Sci.">
        <title>Chromosomal-level genome assembly of Melastoma candidum provides insights into trichome evolution.</title>
        <authorList>
            <person name="Zhong Y."/>
            <person name="Wu W."/>
            <person name="Sun C."/>
            <person name="Zou P."/>
            <person name="Liu Y."/>
            <person name="Dai S."/>
            <person name="Zhou R."/>
        </authorList>
    </citation>
    <scope>NUCLEOTIDE SEQUENCE [LARGE SCALE GENOMIC DNA]</scope>
</reference>
<proteinExistence type="predicted"/>
<sequence length="189" mass="18623">MASPSPSLTRVALLFVLLSSALSFSAHSASRRDAPAPAVDCSSLVLTMADCLSFVSNGSTVDKPEGTCCSGLKTVLKTDAECLCEAFRSSAQLGVVLNVTKAVTLPAACKVSAASAAKCALSIAPAAAPAEGQTSTPTSIATAPTAAEVASEVAPAPAPGKDSSASSRVSVPAALAFAVAAVAGPWFLI</sequence>
<keyword evidence="2" id="KW-1185">Reference proteome</keyword>
<protein>
    <submittedName>
        <fullName evidence="1">Uncharacterized protein</fullName>
    </submittedName>
</protein>
<gene>
    <name evidence="1" type="ORF">MLD38_013677</name>
</gene>
<accession>A0ACB9RBM4</accession>
<comment type="caution">
    <text evidence="1">The sequence shown here is derived from an EMBL/GenBank/DDBJ whole genome shotgun (WGS) entry which is preliminary data.</text>
</comment>
<name>A0ACB9RBM4_9MYRT</name>
<dbReference type="EMBL" id="CM042883">
    <property type="protein sequence ID" value="KAI4375857.1"/>
    <property type="molecule type" value="Genomic_DNA"/>
</dbReference>
<evidence type="ECO:0000313" key="2">
    <source>
        <dbReference type="Proteomes" id="UP001057402"/>
    </source>
</evidence>
<dbReference type="Proteomes" id="UP001057402">
    <property type="component" value="Chromosome 4"/>
</dbReference>